<dbReference type="Proteomes" id="UP000053537">
    <property type="component" value="Unassembled WGS sequence"/>
</dbReference>
<gene>
    <name evidence="1" type="ORF">N310_03910</name>
</gene>
<feature type="non-terminal residue" evidence="1">
    <location>
        <position position="79"/>
    </location>
</feature>
<dbReference type="EMBL" id="KK841662">
    <property type="protein sequence ID" value="KFP84047.1"/>
    <property type="molecule type" value="Genomic_DNA"/>
</dbReference>
<dbReference type="AlphaFoldDB" id="A0A091N4Z4"/>
<protein>
    <submittedName>
        <fullName evidence="1">SH2 domain-containing protein 5</fullName>
    </submittedName>
</protein>
<dbReference type="GO" id="GO:0014069">
    <property type="term" value="C:postsynaptic density"/>
    <property type="evidence" value="ECO:0007669"/>
    <property type="project" value="TreeGrafter"/>
</dbReference>
<reference evidence="1 2" key="1">
    <citation type="submission" date="2014-04" db="EMBL/GenBank/DDBJ databases">
        <title>Genome evolution of avian class.</title>
        <authorList>
            <person name="Zhang G."/>
            <person name="Li C."/>
        </authorList>
    </citation>
    <scope>NUCLEOTIDE SEQUENCE [LARGE SCALE GENOMIC DNA]</scope>
    <source>
        <strain evidence="1">BGI_N310</strain>
    </source>
</reference>
<evidence type="ECO:0000313" key="2">
    <source>
        <dbReference type="Proteomes" id="UP000053537"/>
    </source>
</evidence>
<dbReference type="PANTHER" id="PTHR15832:SF3">
    <property type="entry name" value="SH2 DOMAIN-CONTAINING PROTEIN 5"/>
    <property type="match status" value="1"/>
</dbReference>
<dbReference type="PANTHER" id="PTHR15832">
    <property type="entry name" value="SHC (SRC HOMOLOGY DOMAIN C-TERMINAL) ADAPTOR HOMOLOG"/>
    <property type="match status" value="1"/>
</dbReference>
<accession>A0A091N4Z4</accession>
<proteinExistence type="predicted"/>
<feature type="non-terminal residue" evidence="1">
    <location>
        <position position="1"/>
    </location>
</feature>
<sequence length="79" mass="8624">QTLLMAHALRRILYSTWRHPAPPALPLLPALLPPGAPRGAGGRGCHLFVGLPGEVQTLHLLLCRSFQLCYLLAHPEEQA</sequence>
<name>A0A091N4Z4_9PASS</name>
<organism evidence="1 2">
    <name type="scientific">Acanthisitta chloris</name>
    <name type="common">rifleman</name>
    <dbReference type="NCBI Taxonomy" id="57068"/>
    <lineage>
        <taxon>Eukaryota</taxon>
        <taxon>Metazoa</taxon>
        <taxon>Chordata</taxon>
        <taxon>Craniata</taxon>
        <taxon>Vertebrata</taxon>
        <taxon>Euteleostomi</taxon>
        <taxon>Archelosauria</taxon>
        <taxon>Archosauria</taxon>
        <taxon>Dinosauria</taxon>
        <taxon>Saurischia</taxon>
        <taxon>Theropoda</taxon>
        <taxon>Coelurosauria</taxon>
        <taxon>Aves</taxon>
        <taxon>Neognathae</taxon>
        <taxon>Neoaves</taxon>
        <taxon>Telluraves</taxon>
        <taxon>Australaves</taxon>
        <taxon>Passeriformes</taxon>
        <taxon>Acanthisittidae</taxon>
        <taxon>Acanthisitta</taxon>
    </lineage>
</organism>
<keyword evidence="2" id="KW-1185">Reference proteome</keyword>
<evidence type="ECO:0000313" key="1">
    <source>
        <dbReference type="EMBL" id="KFP84047.1"/>
    </source>
</evidence>